<accession>A0ABR2RX39</accession>
<dbReference type="Proteomes" id="UP001396334">
    <property type="component" value="Unassembled WGS sequence"/>
</dbReference>
<name>A0ABR2RX39_9ROSI</name>
<feature type="region of interest" description="Disordered" evidence="1">
    <location>
        <begin position="196"/>
        <end position="229"/>
    </location>
</feature>
<organism evidence="2 3">
    <name type="scientific">Hibiscus sabdariffa</name>
    <name type="common">roselle</name>
    <dbReference type="NCBI Taxonomy" id="183260"/>
    <lineage>
        <taxon>Eukaryota</taxon>
        <taxon>Viridiplantae</taxon>
        <taxon>Streptophyta</taxon>
        <taxon>Embryophyta</taxon>
        <taxon>Tracheophyta</taxon>
        <taxon>Spermatophyta</taxon>
        <taxon>Magnoliopsida</taxon>
        <taxon>eudicotyledons</taxon>
        <taxon>Gunneridae</taxon>
        <taxon>Pentapetalae</taxon>
        <taxon>rosids</taxon>
        <taxon>malvids</taxon>
        <taxon>Malvales</taxon>
        <taxon>Malvaceae</taxon>
        <taxon>Malvoideae</taxon>
        <taxon>Hibiscus</taxon>
    </lineage>
</organism>
<sequence length="272" mass="31074">MECNKGEAVRARGIASNQTDLSHIADSLEDDCQIGFLRHSPRCHIRYVTLRSNELFTRLCNLYMGQFRASYPSFKSTIKAFKVPVEAPKGTTQLQYAVACYISSFFWDLYVSIRKRPYCCPNPWDSLYPKTRPRDVDDWQFFPGNILPTDIILTDYRKATTRRFYGAAENRTISHRQWYPEQTIIEVCAPVSSKRHQQEPTSTSSGGSGNLKLTPAVTTDTQQQQQPPSPPQLVSFCQYQLIDWCYHGVVVFYLGVHAQAQALTSFICSVPY</sequence>
<evidence type="ECO:0000313" key="2">
    <source>
        <dbReference type="EMBL" id="KAK9017560.1"/>
    </source>
</evidence>
<keyword evidence="3" id="KW-1185">Reference proteome</keyword>
<proteinExistence type="predicted"/>
<reference evidence="2 3" key="1">
    <citation type="journal article" date="2024" name="G3 (Bethesda)">
        <title>Genome assembly of Hibiscus sabdariffa L. provides insights into metabolisms of medicinal natural products.</title>
        <authorList>
            <person name="Kim T."/>
        </authorList>
    </citation>
    <scope>NUCLEOTIDE SEQUENCE [LARGE SCALE GENOMIC DNA]</scope>
    <source>
        <strain evidence="2">TK-2024</strain>
        <tissue evidence="2">Old leaves</tissue>
    </source>
</reference>
<protein>
    <submittedName>
        <fullName evidence="2">Uncharacterized protein</fullName>
    </submittedName>
</protein>
<comment type="caution">
    <text evidence="2">The sequence shown here is derived from an EMBL/GenBank/DDBJ whole genome shotgun (WGS) entry which is preliminary data.</text>
</comment>
<evidence type="ECO:0000256" key="1">
    <source>
        <dbReference type="SAM" id="MobiDB-lite"/>
    </source>
</evidence>
<gene>
    <name evidence="2" type="ORF">V6N11_080038</name>
</gene>
<evidence type="ECO:0000313" key="3">
    <source>
        <dbReference type="Proteomes" id="UP001396334"/>
    </source>
</evidence>
<dbReference type="EMBL" id="JBBPBN010000020">
    <property type="protein sequence ID" value="KAK9017560.1"/>
    <property type="molecule type" value="Genomic_DNA"/>
</dbReference>